<gene>
    <name evidence="2" type="ORF">SAMN05192542_11191</name>
</gene>
<dbReference type="EMBL" id="FOAJ01000011">
    <property type="protein sequence ID" value="SEL67678.1"/>
    <property type="molecule type" value="Genomic_DNA"/>
</dbReference>
<feature type="domain" description="Endoribonuclease L-PSP/chorismate mutase-like" evidence="1">
    <location>
        <begin position="24"/>
        <end position="134"/>
    </location>
</feature>
<dbReference type="PANTHER" id="PTHR43760">
    <property type="entry name" value="ENDORIBONUCLEASE-RELATED"/>
    <property type="match status" value="1"/>
</dbReference>
<evidence type="ECO:0000313" key="2">
    <source>
        <dbReference type="EMBL" id="SEL67678.1"/>
    </source>
</evidence>
<dbReference type="Proteomes" id="UP000199120">
    <property type="component" value="Unassembled WGS sequence"/>
</dbReference>
<sequence>MHPDEAFLNLAREHSFPVDEEIKVGGKYAPIVIDGGHAYISGQIPRIGDRVHYVGVVGADLSLDDARRAATVSTLRALALVRGTLGTLAGVVSAPRITVFVRSAPDFTQQSEVADGASEALYAVLGPIGIHTRTSVGVLQLPKGAAVEIDFVFGIGSNH</sequence>
<reference evidence="3" key="1">
    <citation type="submission" date="2016-10" db="EMBL/GenBank/DDBJ databases">
        <authorList>
            <person name="Varghese N."/>
            <person name="Submissions S."/>
        </authorList>
    </citation>
    <scope>NUCLEOTIDE SEQUENCE [LARGE SCALE GENOMIC DNA]</scope>
    <source>
        <strain evidence="3">LMG 26416</strain>
    </source>
</reference>
<dbReference type="AlphaFoldDB" id="A0A1H7S5M8"/>
<dbReference type="InterPro" id="IPR013813">
    <property type="entry name" value="Endoribo_LPSP/chorism_mut-like"/>
</dbReference>
<keyword evidence="3" id="KW-1185">Reference proteome</keyword>
<organism evidence="2 3">
    <name type="scientific">Paraburkholderia caballeronis</name>
    <dbReference type="NCBI Taxonomy" id="416943"/>
    <lineage>
        <taxon>Bacteria</taxon>
        <taxon>Pseudomonadati</taxon>
        <taxon>Pseudomonadota</taxon>
        <taxon>Betaproteobacteria</taxon>
        <taxon>Burkholderiales</taxon>
        <taxon>Burkholderiaceae</taxon>
        <taxon>Paraburkholderia</taxon>
    </lineage>
</organism>
<dbReference type="Pfam" id="PF14588">
    <property type="entry name" value="YjgF_endoribonc"/>
    <property type="match status" value="1"/>
</dbReference>
<dbReference type="STRING" id="416943.SAMN05445871_3473"/>
<dbReference type="Gene3D" id="3.30.1330.40">
    <property type="entry name" value="RutC-like"/>
    <property type="match status" value="1"/>
</dbReference>
<evidence type="ECO:0000313" key="3">
    <source>
        <dbReference type="Proteomes" id="UP000199120"/>
    </source>
</evidence>
<evidence type="ECO:0000259" key="1">
    <source>
        <dbReference type="Pfam" id="PF14588"/>
    </source>
</evidence>
<dbReference type="PANTHER" id="PTHR43760:SF1">
    <property type="entry name" value="ENDORIBONUCLEASE L-PSP_CHORISMATE MUTASE-LIKE DOMAIN-CONTAINING PROTEIN"/>
    <property type="match status" value="1"/>
</dbReference>
<proteinExistence type="predicted"/>
<dbReference type="CDD" id="cd02199">
    <property type="entry name" value="YjgF_YER057c_UK114_like_1"/>
    <property type="match status" value="1"/>
</dbReference>
<dbReference type="OrthoDB" id="8587942at2"/>
<accession>A0A1H7S5M8</accession>
<dbReference type="InterPro" id="IPR035959">
    <property type="entry name" value="RutC-like_sf"/>
</dbReference>
<dbReference type="SUPFAM" id="SSF55298">
    <property type="entry name" value="YjgF-like"/>
    <property type="match status" value="1"/>
</dbReference>
<dbReference type="RefSeq" id="WP_090547306.1">
    <property type="nucleotide sequence ID" value="NZ_FNSR01000002.1"/>
</dbReference>
<name>A0A1H7S5M8_9BURK</name>
<protein>
    <submittedName>
        <fullName evidence="2">Enamine deaminase RidA, house cleaning of reactive enamine intermediates, YjgF/YER057c/UK114 family</fullName>
    </submittedName>
</protein>